<protein>
    <recommendedName>
        <fullName evidence="3">Zinc-binding dehydrogenase</fullName>
    </recommendedName>
</protein>
<dbReference type="Gene3D" id="3.40.50.720">
    <property type="entry name" value="NAD(P)-binding Rossmann-like Domain"/>
    <property type="match status" value="1"/>
</dbReference>
<accession>A0A6I4WL44</accession>
<organism evidence="1 2">
    <name type="scientific">Actinomadura rayongensis</name>
    <dbReference type="NCBI Taxonomy" id="1429076"/>
    <lineage>
        <taxon>Bacteria</taxon>
        <taxon>Bacillati</taxon>
        <taxon>Actinomycetota</taxon>
        <taxon>Actinomycetes</taxon>
        <taxon>Streptosporangiales</taxon>
        <taxon>Thermomonosporaceae</taxon>
        <taxon>Actinomadura</taxon>
    </lineage>
</organism>
<dbReference type="Gene3D" id="3.90.180.10">
    <property type="entry name" value="Medium-chain alcohol dehydrogenases, catalytic domain"/>
    <property type="match status" value="1"/>
</dbReference>
<dbReference type="RefSeq" id="WP_161105532.1">
    <property type="nucleotide sequence ID" value="NZ_JBHLYI010000008.1"/>
</dbReference>
<proteinExistence type="predicted"/>
<sequence length="128" mass="12703">MRCRAGPGADLPPADACLELSGAAGAARRAPARTATGGTIMLAGTVSPGVALDWAAQDVVRGLLTVRGVHNYTPADLAEAVAWTGSAAARPPVADVLGPVFPPAEVDAALAGAARTTALRGGVRPLEK</sequence>
<dbReference type="OrthoDB" id="9797931at2"/>
<reference evidence="1 2" key="1">
    <citation type="submission" date="2019-12" db="EMBL/GenBank/DDBJ databases">
        <title>Nocardia macrotermitis sp. nov. and Nocardia aurantia sp. nov., isolated from the gut of the fungus growing-termite Macrotermes natalensis.</title>
        <authorList>
            <person name="Christine B."/>
            <person name="Rene B."/>
        </authorList>
    </citation>
    <scope>NUCLEOTIDE SEQUENCE [LARGE SCALE GENOMIC DNA]</scope>
    <source>
        <strain evidence="1 2">DSM 102126</strain>
    </source>
</reference>
<comment type="caution">
    <text evidence="1">The sequence shown here is derived from an EMBL/GenBank/DDBJ whole genome shotgun (WGS) entry which is preliminary data.</text>
</comment>
<evidence type="ECO:0000313" key="2">
    <source>
        <dbReference type="Proteomes" id="UP000431901"/>
    </source>
</evidence>
<evidence type="ECO:0008006" key="3">
    <source>
        <dbReference type="Google" id="ProtNLM"/>
    </source>
</evidence>
<dbReference type="Proteomes" id="UP000431901">
    <property type="component" value="Unassembled WGS sequence"/>
</dbReference>
<dbReference type="EMBL" id="WUTW01000007">
    <property type="protein sequence ID" value="MXQ67332.1"/>
    <property type="molecule type" value="Genomic_DNA"/>
</dbReference>
<dbReference type="AlphaFoldDB" id="A0A6I4WL44"/>
<gene>
    <name evidence="1" type="ORF">GQ466_25275</name>
</gene>
<evidence type="ECO:0000313" key="1">
    <source>
        <dbReference type="EMBL" id="MXQ67332.1"/>
    </source>
</evidence>
<keyword evidence="2" id="KW-1185">Reference proteome</keyword>
<name>A0A6I4WL44_9ACTN</name>